<evidence type="ECO:0000256" key="9">
    <source>
        <dbReference type="ARBA" id="ARBA00048693"/>
    </source>
</evidence>
<keyword evidence="6" id="KW-0067">ATP-binding</keyword>
<dbReference type="EMBL" id="FWFT01000002">
    <property type="protein sequence ID" value="SLN32413.1"/>
    <property type="molecule type" value="Genomic_DNA"/>
</dbReference>
<evidence type="ECO:0000313" key="13">
    <source>
        <dbReference type="Proteomes" id="UP000193623"/>
    </source>
</evidence>
<evidence type="ECO:0000256" key="3">
    <source>
        <dbReference type="ARBA" id="ARBA00022531"/>
    </source>
</evidence>
<dbReference type="OrthoDB" id="9757976at2"/>
<proteinExistence type="inferred from homology"/>
<evidence type="ECO:0000256" key="5">
    <source>
        <dbReference type="ARBA" id="ARBA00022741"/>
    </source>
</evidence>
<feature type="domain" description="CobN/magnesium chelatase" evidence="10">
    <location>
        <begin position="174"/>
        <end position="742"/>
    </location>
</feature>
<protein>
    <recommendedName>
        <fullName evidence="2">magnesium chelatase</fullName>
        <ecNumber evidence="2">6.6.1.1</ecNumber>
    </recommendedName>
</protein>
<dbReference type="InterPro" id="IPR003672">
    <property type="entry name" value="CobN/Mg_chltase"/>
</dbReference>
<dbReference type="GO" id="GO:0015979">
    <property type="term" value="P:photosynthesis"/>
    <property type="evidence" value="ECO:0007669"/>
    <property type="project" value="UniProtKB-KW"/>
</dbReference>
<evidence type="ECO:0000256" key="4">
    <source>
        <dbReference type="ARBA" id="ARBA00022598"/>
    </source>
</evidence>
<comment type="similarity">
    <text evidence="1">Belongs to the Mg-chelatase subunit H family.</text>
</comment>
<organism evidence="12 13">
    <name type="scientific">Pseudooctadecabacter jejudonensis</name>
    <dbReference type="NCBI Taxonomy" id="1391910"/>
    <lineage>
        <taxon>Bacteria</taxon>
        <taxon>Pseudomonadati</taxon>
        <taxon>Pseudomonadota</taxon>
        <taxon>Alphaproteobacteria</taxon>
        <taxon>Rhodobacterales</taxon>
        <taxon>Paracoccaceae</taxon>
        <taxon>Pseudooctadecabacter</taxon>
    </lineage>
</organism>
<dbReference type="CDD" id="cd10150">
    <property type="entry name" value="CobN_like"/>
    <property type="match status" value="1"/>
</dbReference>
<comment type="pathway">
    <text evidence="8">Porphyrin-containing compound metabolism.</text>
</comment>
<evidence type="ECO:0000256" key="8">
    <source>
        <dbReference type="ARBA" id="ARBA00023444"/>
    </source>
</evidence>
<evidence type="ECO:0000256" key="1">
    <source>
        <dbReference type="ARBA" id="ARBA00010851"/>
    </source>
</evidence>
<name>A0A1Y5S4H9_9RHOB</name>
<evidence type="ECO:0000313" key="12">
    <source>
        <dbReference type="EMBL" id="SLN32413.1"/>
    </source>
</evidence>
<dbReference type="PANTHER" id="PTHR44119:SF1">
    <property type="entry name" value="MAGNESIUM-CHELATASE SUBUNIT CHLH, CHLOROPLASTIC"/>
    <property type="match status" value="1"/>
</dbReference>
<dbReference type="RefSeq" id="WP_085863966.1">
    <property type="nucleotide sequence ID" value="NZ_FWFT01000002.1"/>
</dbReference>
<keyword evidence="3" id="KW-0602">Photosynthesis</keyword>
<keyword evidence="4 12" id="KW-0436">Ligase</keyword>
<comment type="catalytic activity">
    <reaction evidence="9">
        <text>protoporphyrin IX + Mg(2+) + ATP + H2O = Mg-protoporphyrin IX + ADP + phosphate + 3 H(+)</text>
        <dbReference type="Rhea" id="RHEA:13961"/>
        <dbReference type="ChEBI" id="CHEBI:15377"/>
        <dbReference type="ChEBI" id="CHEBI:15378"/>
        <dbReference type="ChEBI" id="CHEBI:18420"/>
        <dbReference type="ChEBI" id="CHEBI:30616"/>
        <dbReference type="ChEBI" id="CHEBI:43474"/>
        <dbReference type="ChEBI" id="CHEBI:57306"/>
        <dbReference type="ChEBI" id="CHEBI:60492"/>
        <dbReference type="ChEBI" id="CHEBI:456216"/>
        <dbReference type="EC" id="6.6.1.1"/>
    </reaction>
</comment>
<accession>A0A1Y5S4H9</accession>
<dbReference type="GO" id="GO:0016851">
    <property type="term" value="F:magnesium chelatase activity"/>
    <property type="evidence" value="ECO:0007669"/>
    <property type="project" value="UniProtKB-EC"/>
</dbReference>
<evidence type="ECO:0000256" key="6">
    <source>
        <dbReference type="ARBA" id="ARBA00022840"/>
    </source>
</evidence>
<dbReference type="Pfam" id="PF02514">
    <property type="entry name" value="CobN-Mg_chel"/>
    <property type="match status" value="2"/>
</dbReference>
<dbReference type="GO" id="GO:0005524">
    <property type="term" value="F:ATP binding"/>
    <property type="evidence" value="ECO:0007669"/>
    <property type="project" value="UniProtKB-KW"/>
</dbReference>
<gene>
    <name evidence="12" type="primary">cobN_2</name>
    <name evidence="12" type="ORF">PSJ8397_01534</name>
</gene>
<keyword evidence="7" id="KW-0149">Chlorophyll biosynthesis</keyword>
<evidence type="ECO:0000259" key="10">
    <source>
        <dbReference type="Pfam" id="PF02514"/>
    </source>
</evidence>
<sequence length="1177" mass="126969">MRDSVDHIPYRVVIVTLDQHTAGPIARLAPKMSAEFPGLSVEVFASAEWEANPAAKDAAIEAVGAANIVVGNLVFLEDQLNAIVPVMKARRAELDAFVGVIADPSIVSLTKMGDLDMTKPASGPMALLKKLRGAKSHDSASGAKKMKMLRRLPKILRLIPGKAQDLRAWFLCMQYWLGGSDENIEQMLRMLLSRYASRREWGGISVEAPKDYPETGLYHPDLPAEGIVTDLADLPLRDGPKVGVLMLRSYILAGDTAHYDAVIRAFETKGLCPVPAFAGGLDGRPAMDAYFDGVDVVVSLTGFSLVGGPAYNDNAAAIEALARLNVPYVNAQPLEFQTLGQWAAGKQGLGPVETTMLVALPEIDGAIAPTVFAGRHGPEGCAGCAHKCVAAEKAMAPCHERIESLAEKVDRLAQLRRRDVAEAKIGIVLFGFPPNAGAVGTAAYLSVFESLHNTLRRMKADGYDVELPETVDDLRAAVLQGNAAQFGQEANVADHVSADDIVANTPPLAEIESVWGPAPGKVQSDGRGVFVLGAHFGKVFVGVQPTFGYEGDPMRLLFEEGFAPTHAFTQFYLWLRNTYEADAVLHFGMHGALEFMPGKQAGLGARDWPDRLMGEMPNVYLYAANNPSEATLAKRRSGAVTVTHLTPPLQSAGLYKGLAELKDSLARWRGMSGEDADRAVLEALIADQAAAVDMDGVAPDTLWLKLLETEDALITDGLHVVGRAMPDADADALLDLMTFETTADRTAAKAKMQSDAELDGLMSALAGEYVVPVPGGDVIRSPEILPTGRNIHAFDPFRMPTAFAMQDGLAQAELLLKTHDSLPRTVALVLWGSDNIKSDGVPIAQALGLIGARPRFDYYGRLSGADLIPLEELGRPRVDVIMTLSGIFRDLLPLQTRMLAEAAFKAAMADEPLDQNFIRAHALAYANEMGCDMEEAALRVFSNAEGAYGSNVNSLVDSSAFEGEDELADAYEARKSFAYGMDGKPTKNATLLQAALKDVDVAYQNLESVELGVTTVDHYFDTLGGIARAVKRAKGEDAAVYIGDQTRGAAKVRTLKDQVALETRSRALNPRFFEALLEHGHEGVRQIEAHITNTLGWSATTGQVEPWIYQKLSETFVLDEEMRDRLAALNPQASVRMASRLLEASDREYWAPDDETLAGLQDAADALEDRLEGIAAE</sequence>
<keyword evidence="13" id="KW-1185">Reference proteome</keyword>
<dbReference type="Pfam" id="PF11965">
    <property type="entry name" value="DUF3479"/>
    <property type="match status" value="1"/>
</dbReference>
<feature type="domain" description="CobN/magnesium chelatase" evidence="10">
    <location>
        <begin position="747"/>
        <end position="1157"/>
    </location>
</feature>
<dbReference type="GO" id="GO:0015995">
    <property type="term" value="P:chlorophyll biosynthetic process"/>
    <property type="evidence" value="ECO:0007669"/>
    <property type="project" value="UniProtKB-KW"/>
</dbReference>
<evidence type="ECO:0000259" key="11">
    <source>
        <dbReference type="Pfam" id="PF11965"/>
    </source>
</evidence>
<feature type="domain" description="Magnesium chelatase subunit H N-terminal" evidence="11">
    <location>
        <begin position="11"/>
        <end position="170"/>
    </location>
</feature>
<keyword evidence="5" id="KW-0547">Nucleotide-binding</keyword>
<evidence type="ECO:0000256" key="2">
    <source>
        <dbReference type="ARBA" id="ARBA00012825"/>
    </source>
</evidence>
<dbReference type="Proteomes" id="UP000193623">
    <property type="component" value="Unassembled WGS sequence"/>
</dbReference>
<dbReference type="PANTHER" id="PTHR44119">
    <property type="entry name" value="MAGNESIUM-CHELATASE SUBUNIT CHLH, CHLOROPLASTIC"/>
    <property type="match status" value="1"/>
</dbReference>
<reference evidence="12 13" key="1">
    <citation type="submission" date="2017-03" db="EMBL/GenBank/DDBJ databases">
        <authorList>
            <person name="Afonso C.L."/>
            <person name="Miller P.J."/>
            <person name="Scott M.A."/>
            <person name="Spackman E."/>
            <person name="Goraichik I."/>
            <person name="Dimitrov K.M."/>
            <person name="Suarez D.L."/>
            <person name="Swayne D.E."/>
        </authorList>
    </citation>
    <scope>NUCLEOTIDE SEQUENCE [LARGE SCALE GENOMIC DNA]</scope>
    <source>
        <strain evidence="12 13">CECT 8397</strain>
    </source>
</reference>
<dbReference type="InterPro" id="IPR022571">
    <property type="entry name" value="Mg_chelatase_H_N"/>
</dbReference>
<dbReference type="EC" id="6.6.1.1" evidence="2"/>
<dbReference type="AlphaFoldDB" id="A0A1Y5S4H9"/>
<evidence type="ECO:0000256" key="7">
    <source>
        <dbReference type="ARBA" id="ARBA00023171"/>
    </source>
</evidence>